<dbReference type="EMBL" id="PGGM01000003">
    <property type="protein sequence ID" value="PSH65439.1"/>
    <property type="molecule type" value="Genomic_DNA"/>
</dbReference>
<gene>
    <name evidence="1" type="ORF">CU103_10650</name>
</gene>
<name>A0A2P7BG79_9HYPH</name>
<comment type="caution">
    <text evidence="1">The sequence shown here is derived from an EMBL/GenBank/DDBJ whole genome shotgun (WGS) entry which is preliminary data.</text>
</comment>
<accession>A0A2P7BG79</accession>
<keyword evidence="2" id="KW-1185">Reference proteome</keyword>
<organism evidence="1 2">
    <name type="scientific">Phyllobacterium sophorae</name>
    <dbReference type="NCBI Taxonomy" id="1520277"/>
    <lineage>
        <taxon>Bacteria</taxon>
        <taxon>Pseudomonadati</taxon>
        <taxon>Pseudomonadota</taxon>
        <taxon>Alphaproteobacteria</taxon>
        <taxon>Hyphomicrobiales</taxon>
        <taxon>Phyllobacteriaceae</taxon>
        <taxon>Phyllobacterium</taxon>
    </lineage>
</organism>
<evidence type="ECO:0000313" key="2">
    <source>
        <dbReference type="Proteomes" id="UP000241764"/>
    </source>
</evidence>
<proteinExistence type="predicted"/>
<dbReference type="OrthoDB" id="9808516at2"/>
<dbReference type="Proteomes" id="UP000241764">
    <property type="component" value="Unassembled WGS sequence"/>
</dbReference>
<dbReference type="AlphaFoldDB" id="A0A2P7BG79"/>
<reference evidence="2" key="1">
    <citation type="submission" date="2017-11" db="EMBL/GenBank/DDBJ databases">
        <authorList>
            <person name="Kuznetsova I."/>
            <person name="Sazanova A."/>
            <person name="Chirak E."/>
            <person name="Safronova V."/>
            <person name="Willems A."/>
        </authorList>
    </citation>
    <scope>NUCLEOTIDE SEQUENCE [LARGE SCALE GENOMIC DNA]</scope>
    <source>
        <strain evidence="2">CCBAU 03422</strain>
    </source>
</reference>
<evidence type="ECO:0000313" key="1">
    <source>
        <dbReference type="EMBL" id="PSH65439.1"/>
    </source>
</evidence>
<protein>
    <submittedName>
        <fullName evidence="1">Uncharacterized protein</fullName>
    </submittedName>
</protein>
<sequence length="68" mass="7699">MMTNEEPTLDELLREPIIRLVMVRDGIDISEARAMMEQAKFRLNRGCIPTGLLQRACNPCLNTIIPDA</sequence>
<dbReference type="RefSeq" id="WP_106663854.1">
    <property type="nucleotide sequence ID" value="NZ_PGGM01000003.1"/>
</dbReference>